<evidence type="ECO:0000256" key="1">
    <source>
        <dbReference type="SAM" id="Phobius"/>
    </source>
</evidence>
<keyword evidence="1" id="KW-0812">Transmembrane</keyword>
<dbReference type="Proteomes" id="UP000282876">
    <property type="component" value="Unassembled WGS sequence"/>
</dbReference>
<name>A0A437APK8_9MICR</name>
<proteinExistence type="predicted"/>
<accession>A0A437APK8</accession>
<evidence type="ECO:0000313" key="3">
    <source>
        <dbReference type="Proteomes" id="UP000282876"/>
    </source>
</evidence>
<feature type="transmembrane region" description="Helical" evidence="1">
    <location>
        <begin position="158"/>
        <end position="176"/>
    </location>
</feature>
<protein>
    <submittedName>
        <fullName evidence="2">Putative vesicle transport V-snare</fullName>
    </submittedName>
</protein>
<keyword evidence="1" id="KW-0472">Membrane</keyword>
<keyword evidence="3" id="KW-1185">Reference proteome</keyword>
<evidence type="ECO:0000313" key="2">
    <source>
        <dbReference type="EMBL" id="RVD92947.1"/>
    </source>
</evidence>
<dbReference type="OrthoDB" id="2191100at2759"/>
<organism evidence="2 3">
    <name type="scientific">Tubulinosema ratisbonensis</name>
    <dbReference type="NCBI Taxonomy" id="291195"/>
    <lineage>
        <taxon>Eukaryota</taxon>
        <taxon>Fungi</taxon>
        <taxon>Fungi incertae sedis</taxon>
        <taxon>Microsporidia</taxon>
        <taxon>Tubulinosematoidea</taxon>
        <taxon>Tubulinosematidae</taxon>
        <taxon>Tubulinosema</taxon>
    </lineage>
</organism>
<gene>
    <name evidence="2" type="ORF">TUBRATIS_005340</name>
</gene>
<reference evidence="2 3" key="1">
    <citation type="submission" date="2018-10" db="EMBL/GenBank/DDBJ databases">
        <title>Draft genome sequence of the microsporidian Tubulinosema ratisbonensis.</title>
        <authorList>
            <person name="Polonais V."/>
            <person name="Peyretaillade E."/>
            <person name="Niehus S."/>
            <person name="Wawrzyniak I."/>
            <person name="Franchet A."/>
            <person name="Gaspin C."/>
            <person name="Reichstadt M."/>
            <person name="Belser C."/>
            <person name="Labadie K."/>
            <person name="Delbac F."/>
            <person name="Ferrandon D."/>
        </authorList>
    </citation>
    <scope>NUCLEOTIDE SEQUENCE [LARGE SCALE GENOMIC DNA]</scope>
    <source>
        <strain evidence="2 3">Franzen</strain>
    </source>
</reference>
<dbReference type="VEuPathDB" id="MicrosporidiaDB:TUBRATIS_005340"/>
<keyword evidence="1" id="KW-1133">Transmembrane helix</keyword>
<dbReference type="AlphaFoldDB" id="A0A437APK8"/>
<comment type="caution">
    <text evidence="2">The sequence shown here is derived from an EMBL/GenBank/DDBJ whole genome shotgun (WGS) entry which is preliminary data.</text>
</comment>
<dbReference type="EMBL" id="RCSS01000116">
    <property type="protein sequence ID" value="RVD92947.1"/>
    <property type="molecule type" value="Genomic_DNA"/>
</dbReference>
<sequence length="187" mass="22025">MFLFLLNSFIKCNQILYLDGLKNYYFFEEVKEEGNQFIFKCTNLSENVDFYFSISTPKKSSSYDTSSEEEDWSVNTEYSFTKKGIYKIHLNNFGSTPIKLSIRSFVESSYPADENQQKLREVVSSLEGLLSSTFDANMQLKESKILHIKQVRSMLRRSFFVCFLAVFYFLIGFYKVEKMKALFVKRK</sequence>